<evidence type="ECO:0000313" key="2">
    <source>
        <dbReference type="Proteomes" id="UP000003340"/>
    </source>
</evidence>
<dbReference type="AlphaFoldDB" id="C0EA50"/>
<dbReference type="Proteomes" id="UP000003340">
    <property type="component" value="Unassembled WGS sequence"/>
</dbReference>
<reference evidence="1 2" key="1">
    <citation type="submission" date="2009-01" db="EMBL/GenBank/DDBJ databases">
        <authorList>
            <person name="Fulton L."/>
            <person name="Clifton S."/>
            <person name="Fulton B."/>
            <person name="Xu J."/>
            <person name="Minx P."/>
            <person name="Pepin K.H."/>
            <person name="Johnson M."/>
            <person name="Bhonagiri V."/>
            <person name="Nash W.E."/>
            <person name="Mardis E.R."/>
            <person name="Wilson R.K."/>
        </authorList>
    </citation>
    <scope>NUCLEOTIDE SEQUENCE [LARGE SCALE GENOMIC DNA]</scope>
    <source>
        <strain evidence="1 2">DSM 5476</strain>
    </source>
</reference>
<dbReference type="STRING" id="537013.CLOSTMETH_00704"/>
<protein>
    <submittedName>
        <fullName evidence="1">Uncharacterized protein</fullName>
    </submittedName>
</protein>
<reference evidence="1 2" key="2">
    <citation type="submission" date="2009-02" db="EMBL/GenBank/DDBJ databases">
        <title>Draft genome sequence of Clostridium methylpentosum (DSM 5476).</title>
        <authorList>
            <person name="Sudarsanam P."/>
            <person name="Ley R."/>
            <person name="Guruge J."/>
            <person name="Turnbaugh P.J."/>
            <person name="Mahowald M."/>
            <person name="Liep D."/>
            <person name="Gordon J."/>
        </authorList>
    </citation>
    <scope>NUCLEOTIDE SEQUENCE [LARGE SCALE GENOMIC DNA]</scope>
    <source>
        <strain evidence="1 2">DSM 5476</strain>
    </source>
</reference>
<gene>
    <name evidence="1" type="ORF">CLOSTMETH_00704</name>
</gene>
<comment type="caution">
    <text evidence="1">The sequence shown here is derived from an EMBL/GenBank/DDBJ whole genome shotgun (WGS) entry which is preliminary data.</text>
</comment>
<sequence>MVSLDVEKILRFYRGKKKEQSYKKEGELYASPSDVKTMLKIIAQSRKKSCDPFKGCSACDAII</sequence>
<organism evidence="1 2">
    <name type="scientific">[Clostridium] methylpentosum DSM 5476</name>
    <dbReference type="NCBI Taxonomy" id="537013"/>
    <lineage>
        <taxon>Bacteria</taxon>
        <taxon>Bacillati</taxon>
        <taxon>Bacillota</taxon>
        <taxon>Clostridia</taxon>
        <taxon>Eubacteriales</taxon>
        <taxon>Oscillospiraceae</taxon>
        <taxon>Oscillospiraceae incertae sedis</taxon>
    </lineage>
</organism>
<keyword evidence="2" id="KW-1185">Reference proteome</keyword>
<dbReference type="HOGENOM" id="CLU_2971371_0_0_9"/>
<evidence type="ECO:0000313" key="1">
    <source>
        <dbReference type="EMBL" id="EEG31669.1"/>
    </source>
</evidence>
<dbReference type="EMBL" id="ACEC01000026">
    <property type="protein sequence ID" value="EEG31669.1"/>
    <property type="molecule type" value="Genomic_DNA"/>
</dbReference>
<proteinExistence type="predicted"/>
<name>C0EA50_9FIRM</name>
<accession>C0EA50</accession>